<proteinExistence type="predicted"/>
<protein>
    <submittedName>
        <fullName evidence="2">Uncharacterized protein</fullName>
    </submittedName>
</protein>
<keyword evidence="1" id="KW-1133">Transmembrane helix</keyword>
<sequence>MQKAQLTSAQRSYCPVAGAVGHVLFSLGWFLLGVVALGGGITLLLGGTAQGVTGLFGDIPALKDFLSYAVGVTDTNVAGPVFLGPVVGIVGSLIVGALVWWWMTWSRRGSASNFAGVTATASATAVTPPRG</sequence>
<dbReference type="Proteomes" id="UP001500943">
    <property type="component" value="Unassembled WGS sequence"/>
</dbReference>
<evidence type="ECO:0000313" key="2">
    <source>
        <dbReference type="EMBL" id="GAA1215670.1"/>
    </source>
</evidence>
<reference evidence="3" key="1">
    <citation type="journal article" date="2019" name="Int. J. Syst. Evol. Microbiol.">
        <title>The Global Catalogue of Microorganisms (GCM) 10K type strain sequencing project: providing services to taxonomists for standard genome sequencing and annotation.</title>
        <authorList>
            <consortium name="The Broad Institute Genomics Platform"/>
            <consortium name="The Broad Institute Genome Sequencing Center for Infectious Disease"/>
            <person name="Wu L."/>
            <person name="Ma J."/>
        </authorList>
    </citation>
    <scope>NUCLEOTIDE SEQUENCE [LARGE SCALE GENOMIC DNA]</scope>
    <source>
        <strain evidence="3">JCM 12762</strain>
    </source>
</reference>
<feature type="transmembrane region" description="Helical" evidence="1">
    <location>
        <begin position="82"/>
        <end position="103"/>
    </location>
</feature>
<keyword evidence="3" id="KW-1185">Reference proteome</keyword>
<evidence type="ECO:0000256" key="1">
    <source>
        <dbReference type="SAM" id="Phobius"/>
    </source>
</evidence>
<evidence type="ECO:0000313" key="3">
    <source>
        <dbReference type="Proteomes" id="UP001500943"/>
    </source>
</evidence>
<keyword evidence="1" id="KW-0472">Membrane</keyword>
<accession>A0ABP4GBJ9</accession>
<feature type="transmembrane region" description="Helical" evidence="1">
    <location>
        <begin position="12"/>
        <end position="45"/>
    </location>
</feature>
<comment type="caution">
    <text evidence="2">The sequence shown here is derived from an EMBL/GenBank/DDBJ whole genome shotgun (WGS) entry which is preliminary data.</text>
</comment>
<name>A0ABP4GBJ9_9MICO</name>
<dbReference type="RefSeq" id="WP_343924403.1">
    <property type="nucleotide sequence ID" value="NZ_BAAAKW010000026.1"/>
</dbReference>
<dbReference type="EMBL" id="BAAAKW010000026">
    <property type="protein sequence ID" value="GAA1215670.1"/>
    <property type="molecule type" value="Genomic_DNA"/>
</dbReference>
<organism evidence="2 3">
    <name type="scientific">Rhodoglobus aureus</name>
    <dbReference type="NCBI Taxonomy" id="191497"/>
    <lineage>
        <taxon>Bacteria</taxon>
        <taxon>Bacillati</taxon>
        <taxon>Actinomycetota</taxon>
        <taxon>Actinomycetes</taxon>
        <taxon>Micrococcales</taxon>
        <taxon>Microbacteriaceae</taxon>
        <taxon>Rhodoglobus</taxon>
    </lineage>
</organism>
<keyword evidence="1" id="KW-0812">Transmembrane</keyword>
<gene>
    <name evidence="2" type="ORF">GCM10009655_13690</name>
</gene>